<accession>A0A4Y8LSR9</accession>
<name>A0A4Y8LSR9_9BACL</name>
<keyword evidence="2" id="KW-0472">Membrane</keyword>
<keyword evidence="2" id="KW-0812">Transmembrane</keyword>
<organism evidence="3 4">
    <name type="scientific">Cohnella luojiensis</name>
    <dbReference type="NCBI Taxonomy" id="652876"/>
    <lineage>
        <taxon>Bacteria</taxon>
        <taxon>Bacillati</taxon>
        <taxon>Bacillota</taxon>
        <taxon>Bacilli</taxon>
        <taxon>Bacillales</taxon>
        <taxon>Paenibacillaceae</taxon>
        <taxon>Cohnella</taxon>
    </lineage>
</organism>
<keyword evidence="4" id="KW-1185">Reference proteome</keyword>
<dbReference type="AlphaFoldDB" id="A0A4Y8LSR9"/>
<feature type="transmembrane region" description="Helical" evidence="2">
    <location>
        <begin position="70"/>
        <end position="90"/>
    </location>
</feature>
<evidence type="ECO:0000256" key="2">
    <source>
        <dbReference type="SAM" id="Phobius"/>
    </source>
</evidence>
<keyword evidence="2" id="KW-1133">Transmembrane helix</keyword>
<dbReference type="EMBL" id="SOMN01000025">
    <property type="protein sequence ID" value="TFE24539.1"/>
    <property type="molecule type" value="Genomic_DNA"/>
</dbReference>
<feature type="transmembrane region" description="Helical" evidence="2">
    <location>
        <begin position="162"/>
        <end position="183"/>
    </location>
</feature>
<feature type="transmembrane region" description="Helical" evidence="2">
    <location>
        <begin position="136"/>
        <end position="156"/>
    </location>
</feature>
<dbReference type="RefSeq" id="WP_135153181.1">
    <property type="nucleotide sequence ID" value="NZ_SOMN01000025.1"/>
</dbReference>
<dbReference type="Proteomes" id="UP000297900">
    <property type="component" value="Unassembled WGS sequence"/>
</dbReference>
<evidence type="ECO:0000256" key="1">
    <source>
        <dbReference type="SAM" id="MobiDB-lite"/>
    </source>
</evidence>
<gene>
    <name evidence="3" type="ORF">E2980_15950</name>
</gene>
<dbReference type="OrthoDB" id="9828885at2"/>
<feature type="transmembrane region" description="Helical" evidence="2">
    <location>
        <begin position="47"/>
        <end position="64"/>
    </location>
</feature>
<proteinExistence type="predicted"/>
<comment type="caution">
    <text evidence="3">The sequence shown here is derived from an EMBL/GenBank/DDBJ whole genome shotgun (WGS) entry which is preliminary data.</text>
</comment>
<sequence>MNDHSGTETLHQATLQSDDDKKLSHYEKVREDVRNEIKLRMRQRDRFAIHLITMLTLLFAVAFAEESYNLILVAAPMLSVFYTLMILHSYRKHDLLARYLREVIEPELAMLCRIDPAREWQSYSYKMSRYGSRRAFFLWVMWVVCTGLMAYLWFNAESAFQLTFYIFSGVYLIAMLCVTLSFIRDTTGRSKGRHRGAGTDYSSAAGAYLS</sequence>
<protein>
    <submittedName>
        <fullName evidence="3">Uncharacterized protein</fullName>
    </submittedName>
</protein>
<feature type="region of interest" description="Disordered" evidence="1">
    <location>
        <begin position="1"/>
        <end position="21"/>
    </location>
</feature>
<evidence type="ECO:0000313" key="3">
    <source>
        <dbReference type="EMBL" id="TFE24539.1"/>
    </source>
</evidence>
<evidence type="ECO:0000313" key="4">
    <source>
        <dbReference type="Proteomes" id="UP000297900"/>
    </source>
</evidence>
<feature type="compositionally biased region" description="Polar residues" evidence="1">
    <location>
        <begin position="7"/>
        <end position="16"/>
    </location>
</feature>
<reference evidence="3 4" key="1">
    <citation type="submission" date="2019-03" db="EMBL/GenBank/DDBJ databases">
        <title>Cohnella endophytica sp. nov., a novel endophytic bacterium isolated from bark of Sonneratia apetala.</title>
        <authorList>
            <person name="Tuo L."/>
        </authorList>
    </citation>
    <scope>NUCLEOTIDE SEQUENCE [LARGE SCALE GENOMIC DNA]</scope>
    <source>
        <strain evidence="3 4">CCTCC AB 208254</strain>
    </source>
</reference>